<organism evidence="3 4">
    <name type="scientific">Rubripirellula tenax</name>
    <dbReference type="NCBI Taxonomy" id="2528015"/>
    <lineage>
        <taxon>Bacteria</taxon>
        <taxon>Pseudomonadati</taxon>
        <taxon>Planctomycetota</taxon>
        <taxon>Planctomycetia</taxon>
        <taxon>Pirellulales</taxon>
        <taxon>Pirellulaceae</taxon>
        <taxon>Rubripirellula</taxon>
    </lineage>
</organism>
<dbReference type="NCBIfam" id="TIGR04294">
    <property type="entry name" value="pre_pil_HX9DG"/>
    <property type="match status" value="1"/>
</dbReference>
<reference evidence="3 4" key="1">
    <citation type="submission" date="2019-02" db="EMBL/GenBank/DDBJ databases">
        <title>Deep-cultivation of Planctomycetes and their phenomic and genomic characterization uncovers novel biology.</title>
        <authorList>
            <person name="Wiegand S."/>
            <person name="Jogler M."/>
            <person name="Boedeker C."/>
            <person name="Pinto D."/>
            <person name="Vollmers J."/>
            <person name="Rivas-Marin E."/>
            <person name="Kohn T."/>
            <person name="Peeters S.H."/>
            <person name="Heuer A."/>
            <person name="Rast P."/>
            <person name="Oberbeckmann S."/>
            <person name="Bunk B."/>
            <person name="Jeske O."/>
            <person name="Meyerdierks A."/>
            <person name="Storesund J.E."/>
            <person name="Kallscheuer N."/>
            <person name="Luecker S."/>
            <person name="Lage O.M."/>
            <person name="Pohl T."/>
            <person name="Merkel B.J."/>
            <person name="Hornburger P."/>
            <person name="Mueller R.-W."/>
            <person name="Bruemmer F."/>
            <person name="Labrenz M."/>
            <person name="Spormann A.M."/>
            <person name="Op Den Camp H."/>
            <person name="Overmann J."/>
            <person name="Amann R."/>
            <person name="Jetten M.S.M."/>
            <person name="Mascher T."/>
            <person name="Medema M.H."/>
            <person name="Devos D.P."/>
            <person name="Kaster A.-K."/>
            <person name="Ovreas L."/>
            <person name="Rohde M."/>
            <person name="Galperin M.Y."/>
            <person name="Jogler C."/>
        </authorList>
    </citation>
    <scope>NUCLEOTIDE SEQUENCE [LARGE SCALE GENOMIC DNA]</scope>
    <source>
        <strain evidence="3 4">Poly51</strain>
    </source>
</reference>
<dbReference type="Pfam" id="PF07963">
    <property type="entry name" value="N_methyl"/>
    <property type="match status" value="1"/>
</dbReference>
<dbReference type="RefSeq" id="WP_146459654.1">
    <property type="nucleotide sequence ID" value="NZ_SJPW01000005.1"/>
</dbReference>
<dbReference type="Gene3D" id="3.30.700.10">
    <property type="entry name" value="Glycoprotein, Type 4 Pilin"/>
    <property type="match status" value="1"/>
</dbReference>
<protein>
    <recommendedName>
        <fullName evidence="2">DUF1559 domain-containing protein</fullName>
    </recommendedName>
</protein>
<keyword evidence="4" id="KW-1185">Reference proteome</keyword>
<dbReference type="EMBL" id="SJPW01000005">
    <property type="protein sequence ID" value="TWU50995.1"/>
    <property type="molecule type" value="Genomic_DNA"/>
</dbReference>
<dbReference type="PANTHER" id="PTHR30093">
    <property type="entry name" value="GENERAL SECRETION PATHWAY PROTEIN G"/>
    <property type="match status" value="1"/>
</dbReference>
<dbReference type="NCBIfam" id="TIGR02532">
    <property type="entry name" value="IV_pilin_GFxxxE"/>
    <property type="match status" value="1"/>
</dbReference>
<dbReference type="Pfam" id="PF07596">
    <property type="entry name" value="SBP_bac_10"/>
    <property type="match status" value="1"/>
</dbReference>
<feature type="domain" description="DUF1559" evidence="2">
    <location>
        <begin position="46"/>
        <end position="374"/>
    </location>
</feature>
<proteinExistence type="predicted"/>
<gene>
    <name evidence="3" type="ORF">Poly51_42880</name>
</gene>
<feature type="transmembrane region" description="Helical" evidence="1">
    <location>
        <begin position="21"/>
        <end position="45"/>
    </location>
</feature>
<keyword evidence="1" id="KW-0812">Transmembrane</keyword>
<dbReference type="OrthoDB" id="241541at2"/>
<evidence type="ECO:0000259" key="2">
    <source>
        <dbReference type="Pfam" id="PF07596"/>
    </source>
</evidence>
<dbReference type="PANTHER" id="PTHR30093:SF2">
    <property type="entry name" value="TYPE II SECRETION SYSTEM PROTEIN H"/>
    <property type="match status" value="1"/>
</dbReference>
<comment type="caution">
    <text evidence="3">The sequence shown here is derived from an EMBL/GenBank/DDBJ whole genome shotgun (WGS) entry which is preliminary data.</text>
</comment>
<dbReference type="SUPFAM" id="SSF54523">
    <property type="entry name" value="Pili subunits"/>
    <property type="match status" value="1"/>
</dbReference>
<dbReference type="PROSITE" id="PS00409">
    <property type="entry name" value="PROKAR_NTER_METHYL"/>
    <property type="match status" value="1"/>
</dbReference>
<dbReference type="InterPro" id="IPR027558">
    <property type="entry name" value="Pre_pil_HX9DG_C"/>
</dbReference>
<keyword evidence="1" id="KW-0472">Membrane</keyword>
<dbReference type="InterPro" id="IPR011453">
    <property type="entry name" value="DUF1559"/>
</dbReference>
<name>A0A5C6EQS6_9BACT</name>
<keyword evidence="1" id="KW-1133">Transmembrane helix</keyword>
<dbReference type="AlphaFoldDB" id="A0A5C6EQS6"/>
<evidence type="ECO:0000313" key="3">
    <source>
        <dbReference type="EMBL" id="TWU50995.1"/>
    </source>
</evidence>
<evidence type="ECO:0000313" key="4">
    <source>
        <dbReference type="Proteomes" id="UP000318288"/>
    </source>
</evidence>
<dbReference type="InterPro" id="IPR012902">
    <property type="entry name" value="N_methyl_site"/>
</dbReference>
<dbReference type="Proteomes" id="UP000318288">
    <property type="component" value="Unassembled WGS sequence"/>
</dbReference>
<sequence>MVRISLRSCGCANGSASRRSGFTLVELLVVIAIIGVLVGLLLPAVQAAREAARRMSCSNNFKQLGLALHNYHSAYKQLPRHHGGTWTDGNSPVDMNNRLDLSFLVGITPFMEQQAIWEQISNPNQSRVDGGLQTPPFPAMGAAPYHAQYSPWHTELPTLRCPSDPGVGLPAFGRTNYAACVGDSIERMDTGPTQITNGILVTPTPTAVAIESQAACRGVFVARRDMRFRDILDGLSNTIMCGEIATDLGDRDTRTLPAIENDTPTIRDEPDYCFHDGLVSPLRPRFWSDGTDGGTAPTLPGAFGGRGYRWAQAGTIWTSFNTILTPNREVCLGGAAGDGVNSPGVSTVSSRHQGGAHILMSDGAVKFVTDSIEAGNFDTPNVWSGGTGGAAPGNKSPYGLWGSLGTRGSKEVIEEEL</sequence>
<accession>A0A5C6EQS6</accession>
<dbReference type="InterPro" id="IPR045584">
    <property type="entry name" value="Pilin-like"/>
</dbReference>
<evidence type="ECO:0000256" key="1">
    <source>
        <dbReference type="SAM" id="Phobius"/>
    </source>
</evidence>